<feature type="compositionally biased region" description="Basic and acidic residues" evidence="2">
    <location>
        <begin position="303"/>
        <end position="318"/>
    </location>
</feature>
<feature type="region of interest" description="Disordered" evidence="2">
    <location>
        <begin position="102"/>
        <end position="137"/>
    </location>
</feature>
<feature type="region of interest" description="Disordered" evidence="2">
    <location>
        <begin position="55"/>
        <end position="85"/>
    </location>
</feature>
<dbReference type="SMART" id="SM00593">
    <property type="entry name" value="RUN"/>
    <property type="match status" value="1"/>
</dbReference>
<feature type="compositionally biased region" description="Acidic residues" evidence="2">
    <location>
        <begin position="128"/>
        <end position="137"/>
    </location>
</feature>
<dbReference type="SUPFAM" id="SSF140741">
    <property type="entry name" value="RUN domain-like"/>
    <property type="match status" value="1"/>
</dbReference>
<dbReference type="InterPro" id="IPR004012">
    <property type="entry name" value="Run_dom"/>
</dbReference>
<dbReference type="PANTHER" id="PTHR15591">
    <property type="entry name" value="RUN AND SH3 DOMAIN CONTAINING"/>
    <property type="match status" value="1"/>
</dbReference>
<evidence type="ECO:0000313" key="4">
    <source>
        <dbReference type="Proteomes" id="UP000515146"/>
    </source>
</evidence>
<dbReference type="Pfam" id="PF02759">
    <property type="entry name" value="RUN"/>
    <property type="match status" value="1"/>
</dbReference>
<feature type="compositionally biased region" description="Acidic residues" evidence="2">
    <location>
        <begin position="166"/>
        <end position="183"/>
    </location>
</feature>
<dbReference type="PROSITE" id="PS50826">
    <property type="entry name" value="RUN"/>
    <property type="match status" value="1"/>
</dbReference>
<dbReference type="FunCoup" id="A0A6P6YCR0">
    <property type="interactions" value="477"/>
</dbReference>
<dbReference type="InParanoid" id="A0A6P6YCR0"/>
<organism evidence="4 5">
    <name type="scientific">Dermatophagoides pteronyssinus</name>
    <name type="common">European house dust mite</name>
    <dbReference type="NCBI Taxonomy" id="6956"/>
    <lineage>
        <taxon>Eukaryota</taxon>
        <taxon>Metazoa</taxon>
        <taxon>Ecdysozoa</taxon>
        <taxon>Arthropoda</taxon>
        <taxon>Chelicerata</taxon>
        <taxon>Arachnida</taxon>
        <taxon>Acari</taxon>
        <taxon>Acariformes</taxon>
        <taxon>Sarcoptiformes</taxon>
        <taxon>Astigmata</taxon>
        <taxon>Psoroptidia</taxon>
        <taxon>Analgoidea</taxon>
        <taxon>Pyroglyphidae</taxon>
        <taxon>Dermatophagoidinae</taxon>
        <taxon>Dermatophagoides</taxon>
    </lineage>
</organism>
<dbReference type="KEGG" id="dpte:113797108"/>
<keyword evidence="1" id="KW-0175">Coiled coil</keyword>
<proteinExistence type="predicted"/>
<evidence type="ECO:0000256" key="1">
    <source>
        <dbReference type="SAM" id="Coils"/>
    </source>
</evidence>
<dbReference type="RefSeq" id="XP_027203238.1">
    <property type="nucleotide sequence ID" value="XM_027347437.1"/>
</dbReference>
<dbReference type="Gene3D" id="1.20.58.900">
    <property type="match status" value="1"/>
</dbReference>
<feature type="compositionally biased region" description="Acidic residues" evidence="2">
    <location>
        <begin position="55"/>
        <end position="66"/>
    </location>
</feature>
<dbReference type="AlphaFoldDB" id="A0A6P6YCR0"/>
<feature type="coiled-coil region" evidence="1">
    <location>
        <begin position="361"/>
        <end position="388"/>
    </location>
</feature>
<dbReference type="InterPro" id="IPR047343">
    <property type="entry name" value="RUSC1_2"/>
</dbReference>
<feature type="compositionally biased region" description="Low complexity" evidence="2">
    <location>
        <begin position="117"/>
        <end position="127"/>
    </location>
</feature>
<accession>A0A6P6YCR0</accession>
<name>A0A6P6YCR0_DERPT</name>
<dbReference type="OMA" id="THKGNHW"/>
<keyword evidence="4" id="KW-1185">Reference proteome</keyword>
<protein>
    <submittedName>
        <fullName evidence="5">Uncharacterized protein LOC113797108</fullName>
    </submittedName>
</protein>
<dbReference type="InterPro" id="IPR037213">
    <property type="entry name" value="Run_dom_sf"/>
</dbReference>
<evidence type="ECO:0000256" key="2">
    <source>
        <dbReference type="SAM" id="MobiDB-lite"/>
    </source>
</evidence>
<evidence type="ECO:0000313" key="5">
    <source>
        <dbReference type="RefSeq" id="XP_027203238.1"/>
    </source>
</evidence>
<feature type="compositionally biased region" description="Polar residues" evidence="2">
    <location>
        <begin position="538"/>
        <end position="547"/>
    </location>
</feature>
<feature type="region of interest" description="Disordered" evidence="2">
    <location>
        <begin position="507"/>
        <end position="547"/>
    </location>
</feature>
<feature type="domain" description="RUN" evidence="3">
    <location>
        <begin position="663"/>
        <end position="877"/>
    </location>
</feature>
<feature type="region of interest" description="Disordered" evidence="2">
    <location>
        <begin position="160"/>
        <end position="183"/>
    </location>
</feature>
<reference evidence="5" key="1">
    <citation type="submission" date="2025-08" db="UniProtKB">
        <authorList>
            <consortium name="RefSeq"/>
        </authorList>
    </citation>
    <scope>IDENTIFICATION</scope>
    <source>
        <strain evidence="5">Airmid</strain>
    </source>
</reference>
<sequence>MTAEPFSPRRQLIKHNSEHDLYSQFDQLANSRQVKHDESNSIRRRERIKSFIDFDDDSEDFDDDSQPVEQSNHTNDRRRSVKSSTSDYYKNDLITVFHAKQHNSESECQHANSTASNDDNNNNNNNNNDDDEEDDEWNEFQHSLPNVDNNMDTLDKHLQRPTLSSEPDDGADEIIDEEDDVSETESNVLYGRLNQMEQEQELLNNSLVALTSHFAQVQFRLRQIVEAKDIDAQKRETLLAELETFANRGIPELMLCTNPTSTICGSTGGLQRSVSMATSLMADDVFDDDDNDGHSFAENGNEGEDHDRDDVGGRERTRNSWGCSQTGADYADSIHSGMTTTTTTTDRTHKPHHSSTMLITEEKLERQRNRQKELIGQLKEQLEDLERYAYETGELNSLPSSMLLERQNAIIEQLKSKLPILSIDEIDHLTPEELRRKVDHAVKELVNPVIMKEQLVSQLKTQVTDLERFIQFLQQGGAKKHKHLSAQLADGTLPSSSSSYLMKLLSKKRSNNDTTTSEPVDKQRQHNTNRSRTKVRTNKPQDNNGNTETAANIFKRILSLLHVFAWTQLGACTNFARYHDSRIPFEQNILKRTTASCARHWGDLRAHLEMAITSILDFYQEQNMNRTTITTVNTNDDTSEECTDFISLGNTALVIDNYFAYERVTYMVRKELAIALRNLIHHGLIGHCSWLDSNAANSNNGSMLLSNSAMTAASATTTVGQLFSMGMGCFSAKATPLLISKTRPMHVWQLIIFYYELKNGSKFRSTPSRRLSQSFGLQAVAGHQASPKHSLLAAIDDINDSHTRLKRSLDSHFKAFVCRGLNQQMLSQWLRLILRNPTIVNECYEKWSYTASTGFEDALRQLDRLSNLRFCLPTDLAPNRNQLENFANLAEKISDRQHTKYCERFGTILNEQADIIWPQVNSRCIERMVRDGTELPSNFPKIDAEMRKKIVIIFEQCGPIVRNPCIPQEWTSIKHCIRDQAFSSKLLEENGQPHLPKNVPSISLGLATAVLDCTDKVVKGI</sequence>
<dbReference type="OrthoDB" id="10068328at2759"/>
<dbReference type="CDD" id="cd17683">
    <property type="entry name" value="RUN_RUNDC1"/>
    <property type="match status" value="1"/>
</dbReference>
<dbReference type="Pfam" id="PF26030">
    <property type="entry name" value="RUNDC1"/>
    <property type="match status" value="1"/>
</dbReference>
<feature type="region of interest" description="Disordered" evidence="2">
    <location>
        <begin position="284"/>
        <end position="355"/>
    </location>
</feature>
<feature type="compositionally biased region" description="Basic residues" evidence="2">
    <location>
        <begin position="525"/>
        <end position="537"/>
    </location>
</feature>
<gene>
    <name evidence="5" type="primary">LOC113797108</name>
</gene>
<dbReference type="InterPro" id="IPR058732">
    <property type="entry name" value="RUNDC1_M"/>
</dbReference>
<dbReference type="PANTHER" id="PTHR15591:SF19">
    <property type="entry name" value="RUN DOMAIN-CONTAINING PROTEIN 1 ISOFORM X1"/>
    <property type="match status" value="1"/>
</dbReference>
<evidence type="ECO:0000259" key="3">
    <source>
        <dbReference type="PROSITE" id="PS50826"/>
    </source>
</evidence>
<dbReference type="Proteomes" id="UP000515146">
    <property type="component" value="Unplaced"/>
</dbReference>